<organism evidence="10 11">
    <name type="scientific">Parvularcula marina</name>
    <dbReference type="NCBI Taxonomy" id="2292771"/>
    <lineage>
        <taxon>Bacteria</taxon>
        <taxon>Pseudomonadati</taxon>
        <taxon>Pseudomonadota</taxon>
        <taxon>Alphaproteobacteria</taxon>
        <taxon>Parvularculales</taxon>
        <taxon>Parvularculaceae</taxon>
        <taxon>Parvularcula</taxon>
    </lineage>
</organism>
<dbReference type="GO" id="GO:0005886">
    <property type="term" value="C:plasma membrane"/>
    <property type="evidence" value="ECO:0007669"/>
    <property type="project" value="UniProtKB-SubCell"/>
</dbReference>
<proteinExistence type="predicted"/>
<evidence type="ECO:0000256" key="5">
    <source>
        <dbReference type="ARBA" id="ARBA00022692"/>
    </source>
</evidence>
<evidence type="ECO:0000256" key="6">
    <source>
        <dbReference type="ARBA" id="ARBA00022989"/>
    </source>
</evidence>
<dbReference type="InterPro" id="IPR038731">
    <property type="entry name" value="RgtA/B/C-like"/>
</dbReference>
<dbReference type="GO" id="GO:0010041">
    <property type="term" value="P:response to iron(III) ion"/>
    <property type="evidence" value="ECO:0007669"/>
    <property type="project" value="TreeGrafter"/>
</dbReference>
<dbReference type="Pfam" id="PF13231">
    <property type="entry name" value="PMT_2"/>
    <property type="match status" value="1"/>
</dbReference>
<evidence type="ECO:0000256" key="1">
    <source>
        <dbReference type="ARBA" id="ARBA00004651"/>
    </source>
</evidence>
<feature type="transmembrane region" description="Helical" evidence="8">
    <location>
        <begin position="147"/>
        <end position="165"/>
    </location>
</feature>
<name>A0A371RH51_9PROT</name>
<dbReference type="EMBL" id="QUQO01000001">
    <property type="protein sequence ID" value="RFB04770.1"/>
    <property type="molecule type" value="Genomic_DNA"/>
</dbReference>
<comment type="caution">
    <text evidence="10">The sequence shown here is derived from an EMBL/GenBank/DDBJ whole genome shotgun (WGS) entry which is preliminary data.</text>
</comment>
<feature type="transmembrane region" description="Helical" evidence="8">
    <location>
        <begin position="228"/>
        <end position="251"/>
    </location>
</feature>
<comment type="subcellular location">
    <subcellularLocation>
        <location evidence="1">Cell membrane</location>
        <topology evidence="1">Multi-pass membrane protein</topology>
    </subcellularLocation>
</comment>
<feature type="transmembrane region" description="Helical" evidence="8">
    <location>
        <begin position="100"/>
        <end position="119"/>
    </location>
</feature>
<reference evidence="10 11" key="1">
    <citation type="submission" date="2018-08" db="EMBL/GenBank/DDBJ databases">
        <title>Parvularcula sp. SM1705, isolated from surface water of the South Sea China.</title>
        <authorList>
            <person name="Sun L."/>
        </authorList>
    </citation>
    <scope>NUCLEOTIDE SEQUENCE [LARGE SCALE GENOMIC DNA]</scope>
    <source>
        <strain evidence="10 11">SM1705</strain>
    </source>
</reference>
<dbReference type="PANTHER" id="PTHR33908">
    <property type="entry name" value="MANNOSYLTRANSFERASE YKCB-RELATED"/>
    <property type="match status" value="1"/>
</dbReference>
<keyword evidence="4 10" id="KW-0808">Transferase</keyword>
<evidence type="ECO:0000313" key="11">
    <source>
        <dbReference type="Proteomes" id="UP000264589"/>
    </source>
</evidence>
<feature type="transmembrane region" description="Helical" evidence="8">
    <location>
        <begin position="177"/>
        <end position="208"/>
    </location>
</feature>
<protein>
    <submittedName>
        <fullName evidence="10">Glycosyltransferase family 39 protein</fullName>
    </submittedName>
</protein>
<evidence type="ECO:0000256" key="7">
    <source>
        <dbReference type="ARBA" id="ARBA00023136"/>
    </source>
</evidence>
<feature type="transmembrane region" description="Helical" evidence="8">
    <location>
        <begin position="364"/>
        <end position="386"/>
    </location>
</feature>
<evidence type="ECO:0000256" key="8">
    <source>
        <dbReference type="SAM" id="Phobius"/>
    </source>
</evidence>
<dbReference type="GO" id="GO:0009103">
    <property type="term" value="P:lipopolysaccharide biosynthetic process"/>
    <property type="evidence" value="ECO:0007669"/>
    <property type="project" value="TreeGrafter"/>
</dbReference>
<feature type="domain" description="Glycosyltransferase RgtA/B/C/D-like" evidence="9">
    <location>
        <begin position="68"/>
        <end position="240"/>
    </location>
</feature>
<dbReference type="OrthoDB" id="9810951at2"/>
<feature type="transmembrane region" description="Helical" evidence="8">
    <location>
        <begin position="421"/>
        <end position="440"/>
    </location>
</feature>
<feature type="transmembrane region" description="Helical" evidence="8">
    <location>
        <begin position="334"/>
        <end position="352"/>
    </location>
</feature>
<keyword evidence="11" id="KW-1185">Reference proteome</keyword>
<dbReference type="InParanoid" id="A0A371RH51"/>
<evidence type="ECO:0000313" key="10">
    <source>
        <dbReference type="EMBL" id="RFB04770.1"/>
    </source>
</evidence>
<dbReference type="RefSeq" id="WP_116391403.1">
    <property type="nucleotide sequence ID" value="NZ_QUQO01000001.1"/>
</dbReference>
<keyword evidence="5 8" id="KW-0812">Transmembrane</keyword>
<feature type="transmembrane region" description="Helical" evidence="8">
    <location>
        <begin position="392"/>
        <end position="414"/>
    </location>
</feature>
<dbReference type="GO" id="GO:0016763">
    <property type="term" value="F:pentosyltransferase activity"/>
    <property type="evidence" value="ECO:0007669"/>
    <property type="project" value="TreeGrafter"/>
</dbReference>
<evidence type="ECO:0000256" key="2">
    <source>
        <dbReference type="ARBA" id="ARBA00022475"/>
    </source>
</evidence>
<dbReference type="InterPro" id="IPR050297">
    <property type="entry name" value="LipidA_mod_glycosyltrf_83"/>
</dbReference>
<sequence>MIISGSRKAPSGGHIVLIALFALVAGLSGLMTVPPLDRDESRFVQATTQMIETGDYVRIRFQDEERNKKPVGIYWLQAGSVLTFADVEDRPLWAYRLPSLLGAMLASIFTYIAGCALFGRRPGLAAGLLLAAAPVVMGEASIAKTDAVLLACVCGMQAALAWMLTSEMGKAQYRIALGFWAAMGAGILIKGPIAPAVALFTLAGIAIFQLERKDWWAFIRHLKPVSGVLLLLAMIAPWAIAIGIATEGRFFAEAVGIDMLSKVSEPQESHAAPAGAHFLLFWGMFWPAALFILAAGRHAGERWKEGPFFFCFAWLVPMWLLFEISQTKLPHYPMVLYPALALICGQLIATVPEVKYRGLRAAGAVIYAIIGLGSVAAILILANHFSTAGLTIWHYLGAALICVVCLGASVLAIIKRSGPALAAAIAASALFAWGTFEGVLPTLDRLAMTPALAKMLDAHEAHPLKDNTGPIALVGYSEPSAVFTLGTQTKLLRPKEGALWLTTAPNRAIVVEERDELAFLSSFPEGRMPVRIASIEGFNYSKNRNIRLTLFRLSAP</sequence>
<keyword evidence="7 8" id="KW-0472">Membrane</keyword>
<feature type="transmembrane region" description="Helical" evidence="8">
    <location>
        <begin position="306"/>
        <end position="322"/>
    </location>
</feature>
<dbReference type="AlphaFoldDB" id="A0A371RH51"/>
<evidence type="ECO:0000259" key="9">
    <source>
        <dbReference type="Pfam" id="PF13231"/>
    </source>
</evidence>
<dbReference type="PANTHER" id="PTHR33908:SF3">
    <property type="entry name" value="UNDECAPRENYL PHOSPHATE-ALPHA-4-AMINO-4-DEOXY-L-ARABINOSE ARABINOSYL TRANSFERASE"/>
    <property type="match status" value="1"/>
</dbReference>
<evidence type="ECO:0000256" key="4">
    <source>
        <dbReference type="ARBA" id="ARBA00022679"/>
    </source>
</evidence>
<feature type="transmembrane region" description="Helical" evidence="8">
    <location>
        <begin position="271"/>
        <end position="294"/>
    </location>
</feature>
<feature type="transmembrane region" description="Helical" evidence="8">
    <location>
        <begin position="12"/>
        <end position="33"/>
    </location>
</feature>
<gene>
    <name evidence="10" type="ORF">DX908_05425</name>
</gene>
<dbReference type="Proteomes" id="UP000264589">
    <property type="component" value="Unassembled WGS sequence"/>
</dbReference>
<evidence type="ECO:0000256" key="3">
    <source>
        <dbReference type="ARBA" id="ARBA00022676"/>
    </source>
</evidence>
<dbReference type="FunCoup" id="A0A371RH51">
    <property type="interactions" value="96"/>
</dbReference>
<keyword evidence="3" id="KW-0328">Glycosyltransferase</keyword>
<keyword evidence="2" id="KW-1003">Cell membrane</keyword>
<keyword evidence="6 8" id="KW-1133">Transmembrane helix</keyword>
<accession>A0A371RH51</accession>